<dbReference type="InterPro" id="IPR027409">
    <property type="entry name" value="GroEL-like_apical_dom_sf"/>
</dbReference>
<evidence type="ECO:0000256" key="2">
    <source>
        <dbReference type="ARBA" id="ARBA00008020"/>
    </source>
</evidence>
<dbReference type="InterPro" id="IPR002423">
    <property type="entry name" value="Cpn60/GroEL/TCP-1"/>
</dbReference>
<dbReference type="EMBL" id="JBHUME010000007">
    <property type="protein sequence ID" value="MFD2612713.1"/>
    <property type="molecule type" value="Genomic_DNA"/>
</dbReference>
<gene>
    <name evidence="6" type="ORF">ACFSUF_09800</name>
</gene>
<accession>A0ABW5PBY4</accession>
<comment type="similarity">
    <text evidence="1">Belongs to the chaperonin (HSP60) family.</text>
</comment>
<evidence type="ECO:0000313" key="6">
    <source>
        <dbReference type="EMBL" id="MFD2612713.1"/>
    </source>
</evidence>
<keyword evidence="3" id="KW-0547">Nucleotide-binding</keyword>
<evidence type="ECO:0000313" key="7">
    <source>
        <dbReference type="Proteomes" id="UP001597541"/>
    </source>
</evidence>
<dbReference type="CDD" id="cd00309">
    <property type="entry name" value="chaperonin_type_I_II"/>
    <property type="match status" value="1"/>
</dbReference>
<protein>
    <submittedName>
        <fullName evidence="6">TCP-1/cpn60 chaperonin family protein</fullName>
    </submittedName>
</protein>
<reference evidence="7" key="1">
    <citation type="journal article" date="2019" name="Int. J. Syst. Evol. Microbiol.">
        <title>The Global Catalogue of Microorganisms (GCM) 10K type strain sequencing project: providing services to taxonomists for standard genome sequencing and annotation.</title>
        <authorList>
            <consortium name="The Broad Institute Genomics Platform"/>
            <consortium name="The Broad Institute Genome Sequencing Center for Infectious Disease"/>
            <person name="Wu L."/>
            <person name="Ma J."/>
        </authorList>
    </citation>
    <scope>NUCLEOTIDE SEQUENCE [LARGE SCALE GENOMIC DNA]</scope>
    <source>
        <strain evidence="7">KCTC 3950</strain>
    </source>
</reference>
<dbReference type="Gene3D" id="1.10.560.10">
    <property type="entry name" value="GroEL-like equatorial domain"/>
    <property type="match status" value="1"/>
</dbReference>
<dbReference type="RefSeq" id="WP_377602472.1">
    <property type="nucleotide sequence ID" value="NZ_JBHUME010000007.1"/>
</dbReference>
<organism evidence="6 7">
    <name type="scientific">Paenibacillus gansuensis</name>
    <dbReference type="NCBI Taxonomy" id="306542"/>
    <lineage>
        <taxon>Bacteria</taxon>
        <taxon>Bacillati</taxon>
        <taxon>Bacillota</taxon>
        <taxon>Bacilli</taxon>
        <taxon>Bacillales</taxon>
        <taxon>Paenibacillaceae</taxon>
        <taxon>Paenibacillus</taxon>
    </lineage>
</organism>
<proteinExistence type="inferred from homology"/>
<dbReference type="SUPFAM" id="SSF48592">
    <property type="entry name" value="GroEL equatorial domain-like"/>
    <property type="match status" value="1"/>
</dbReference>
<keyword evidence="4" id="KW-0067">ATP-binding</keyword>
<dbReference type="InterPro" id="IPR017998">
    <property type="entry name" value="Chaperone_TCP-1"/>
</dbReference>
<dbReference type="SUPFAM" id="SSF52029">
    <property type="entry name" value="GroEL apical domain-like"/>
    <property type="match status" value="1"/>
</dbReference>
<dbReference type="Proteomes" id="UP001597541">
    <property type="component" value="Unassembled WGS sequence"/>
</dbReference>
<keyword evidence="5" id="KW-0143">Chaperone</keyword>
<dbReference type="InterPro" id="IPR027410">
    <property type="entry name" value="TCP-1-like_intermed_sf"/>
</dbReference>
<comment type="similarity">
    <text evidence="2">Belongs to the TCP-1 chaperonin family.</text>
</comment>
<dbReference type="InterPro" id="IPR027413">
    <property type="entry name" value="GROEL-like_equatorial_sf"/>
</dbReference>
<name>A0ABW5PBY4_9BACL</name>
<keyword evidence="7" id="KW-1185">Reference proteome</keyword>
<evidence type="ECO:0000256" key="4">
    <source>
        <dbReference type="ARBA" id="ARBA00022840"/>
    </source>
</evidence>
<dbReference type="PRINTS" id="PR00304">
    <property type="entry name" value="TCOMPLEXTCP1"/>
</dbReference>
<dbReference type="PROSITE" id="PS00751">
    <property type="entry name" value="TCP1_2"/>
    <property type="match status" value="1"/>
</dbReference>
<dbReference type="Gene3D" id="3.50.7.10">
    <property type="entry name" value="GroEL"/>
    <property type="match status" value="1"/>
</dbReference>
<sequence>MTSKQMNPDGEERYATITNNASAIRAICSAVESTLGPKGLDTMLVGPQGDVIITNDGVTILEKMDVTHPAARLLIQVARAQQEQVGDGTTTATVLAGALLNEGVAQVVKGVPAAKVVRGIEQAAALAVESLKRRAIAVEGLDDPLLQRTAYIAGREHGDIARLVIEAAHIAGTDRLRDPAYCFADAVTAHEKAGNEVWPGLLLHKKPMNMQMEIDLEETPVLVLQDALEPDPVDEEALATEAGFRQYMEHKEQFRSNLRKLAELGIGFIAADRGVHQEAEQFFSDLGVMVLQRVSKADLQLICEHTGARPIKRIALHKPKQELQGYFGLAKKVSYDDKLSRIRLIGGTDRPMVTMIVGASTQEVVGERARIAKDAASAVQAAVRGGYLPGGGAVEIAVARELERYRDTVKDMEAFGVEAVIQALRKPLAQIVLNAGFNPLEKVEQAKAAQLVQDTDRVGIDCDTGNLMDCLEAGIVDPALVKVHALKAAAEVAGAILRIHTVIKMRSMAEL</sequence>
<evidence type="ECO:0000256" key="1">
    <source>
        <dbReference type="ARBA" id="ARBA00006607"/>
    </source>
</evidence>
<dbReference type="PANTHER" id="PTHR11353">
    <property type="entry name" value="CHAPERONIN"/>
    <property type="match status" value="1"/>
</dbReference>
<comment type="caution">
    <text evidence="6">The sequence shown here is derived from an EMBL/GenBank/DDBJ whole genome shotgun (WGS) entry which is preliminary data.</text>
</comment>
<dbReference type="Pfam" id="PF00118">
    <property type="entry name" value="Cpn60_TCP1"/>
    <property type="match status" value="1"/>
</dbReference>
<dbReference type="InterPro" id="IPR002194">
    <property type="entry name" value="Chaperonin_TCP-1_CS"/>
</dbReference>
<dbReference type="Gene3D" id="3.30.260.10">
    <property type="entry name" value="TCP-1-like chaperonin intermediate domain"/>
    <property type="match status" value="1"/>
</dbReference>
<evidence type="ECO:0000256" key="5">
    <source>
        <dbReference type="ARBA" id="ARBA00023186"/>
    </source>
</evidence>
<evidence type="ECO:0000256" key="3">
    <source>
        <dbReference type="ARBA" id="ARBA00022741"/>
    </source>
</evidence>